<gene>
    <name evidence="1" type="ORF">RISK_006552</name>
</gene>
<protein>
    <recommendedName>
        <fullName evidence="3">HicB-like antitoxin of toxin-antitoxin system domain-containing protein</fullName>
    </recommendedName>
</protein>
<dbReference type="Proteomes" id="UP000036367">
    <property type="component" value="Unassembled WGS sequence"/>
</dbReference>
<evidence type="ECO:0008006" key="3">
    <source>
        <dbReference type="Google" id="ProtNLM"/>
    </source>
</evidence>
<comment type="caution">
    <text evidence="1">The sequence shown here is derived from an EMBL/GenBank/DDBJ whole genome shotgun (WGS) entry which is preliminary data.</text>
</comment>
<reference evidence="1" key="1">
    <citation type="submission" date="2015-05" db="EMBL/GenBank/DDBJ databases">
        <title>Permanent draft genome of Rhodopirellula islandicus K833.</title>
        <authorList>
            <person name="Kizina J."/>
            <person name="Richter M."/>
            <person name="Glockner F.O."/>
            <person name="Harder J."/>
        </authorList>
    </citation>
    <scope>NUCLEOTIDE SEQUENCE [LARGE SCALE GENOMIC DNA]</scope>
    <source>
        <strain evidence="1">K833</strain>
    </source>
</reference>
<dbReference type="InterPro" id="IPR035069">
    <property type="entry name" value="TTHA1013/TTHA0281-like"/>
</dbReference>
<accession>A0A0J1B4L8</accession>
<organism evidence="1 2">
    <name type="scientific">Rhodopirellula islandica</name>
    <dbReference type="NCBI Taxonomy" id="595434"/>
    <lineage>
        <taxon>Bacteria</taxon>
        <taxon>Pseudomonadati</taxon>
        <taxon>Planctomycetota</taxon>
        <taxon>Planctomycetia</taxon>
        <taxon>Pirellulales</taxon>
        <taxon>Pirellulaceae</taxon>
        <taxon>Rhodopirellula</taxon>
    </lineage>
</organism>
<evidence type="ECO:0000313" key="2">
    <source>
        <dbReference type="Proteomes" id="UP000036367"/>
    </source>
</evidence>
<keyword evidence="2" id="KW-1185">Reference proteome</keyword>
<dbReference type="AlphaFoldDB" id="A0A0J1B4L8"/>
<dbReference type="PATRIC" id="fig|595434.4.peg.6234"/>
<evidence type="ECO:0000313" key="1">
    <source>
        <dbReference type="EMBL" id="KLU01396.1"/>
    </source>
</evidence>
<name>A0A0J1B4L8_RHOIS</name>
<proteinExistence type="predicted"/>
<sequence length="48" mass="5202">MPGVNSQGATRDELIDNLREALSEAIEMNREDARKAAGAAYEEVAIQP</sequence>
<dbReference type="EMBL" id="LECT01000054">
    <property type="protein sequence ID" value="KLU01396.1"/>
    <property type="molecule type" value="Genomic_DNA"/>
</dbReference>
<dbReference type="SUPFAM" id="SSF143100">
    <property type="entry name" value="TTHA1013/TTHA0281-like"/>
    <property type="match status" value="1"/>
</dbReference>
<dbReference type="Gene3D" id="3.30.160.250">
    <property type="match status" value="1"/>
</dbReference>